<dbReference type="InterPro" id="IPR000225">
    <property type="entry name" value="Armadillo"/>
</dbReference>
<comment type="similarity">
    <text evidence="3">Belongs to the importin beta family. Importin beta-1 subfamily.</text>
</comment>
<evidence type="ECO:0000256" key="3">
    <source>
        <dbReference type="ARBA" id="ARBA00010907"/>
    </source>
</evidence>
<dbReference type="Pfam" id="PF03810">
    <property type="entry name" value="IBN_N"/>
    <property type="match status" value="1"/>
</dbReference>
<dbReference type="PROSITE" id="PS50166">
    <property type="entry name" value="IMPORTIN_B_NT"/>
    <property type="match status" value="1"/>
</dbReference>
<organism evidence="12 13">
    <name type="scientific">Candida metapsilosis</name>
    <dbReference type="NCBI Taxonomy" id="273372"/>
    <lineage>
        <taxon>Eukaryota</taxon>
        <taxon>Fungi</taxon>
        <taxon>Dikarya</taxon>
        <taxon>Ascomycota</taxon>
        <taxon>Saccharomycotina</taxon>
        <taxon>Pichiomycetes</taxon>
        <taxon>Debaryomycetaceae</taxon>
        <taxon>Candida/Lodderomyces clade</taxon>
        <taxon>Candida</taxon>
    </lineage>
</organism>
<dbReference type="PANTHER" id="PTHR10527">
    <property type="entry name" value="IMPORTIN BETA"/>
    <property type="match status" value="1"/>
</dbReference>
<evidence type="ECO:0000256" key="10">
    <source>
        <dbReference type="ARBA" id="ARBA00083566"/>
    </source>
</evidence>
<dbReference type="GO" id="GO:0005635">
    <property type="term" value="C:nuclear envelope"/>
    <property type="evidence" value="ECO:0007669"/>
    <property type="project" value="UniProtKB-SubCell"/>
</dbReference>
<dbReference type="InterPro" id="IPR011989">
    <property type="entry name" value="ARM-like"/>
</dbReference>
<dbReference type="InterPro" id="IPR058584">
    <property type="entry name" value="IMB1_TNPO1-like_TPR"/>
</dbReference>
<evidence type="ECO:0000256" key="8">
    <source>
        <dbReference type="ARBA" id="ARBA00023242"/>
    </source>
</evidence>
<dbReference type="InterPro" id="IPR040122">
    <property type="entry name" value="Importin_beta"/>
</dbReference>
<evidence type="ECO:0000256" key="6">
    <source>
        <dbReference type="ARBA" id="ARBA00022737"/>
    </source>
</evidence>
<comment type="subcellular location">
    <subcellularLocation>
        <location evidence="2">Cytoplasm</location>
    </subcellularLocation>
    <subcellularLocation>
        <location evidence="1">Nucleus envelope</location>
    </subcellularLocation>
</comment>
<dbReference type="GO" id="GO:0031267">
    <property type="term" value="F:small GTPase binding"/>
    <property type="evidence" value="ECO:0007669"/>
    <property type="project" value="InterPro"/>
</dbReference>
<dbReference type="InterPro" id="IPR016024">
    <property type="entry name" value="ARM-type_fold"/>
</dbReference>
<evidence type="ECO:0000313" key="12">
    <source>
        <dbReference type="EMBL" id="KAG5421772.1"/>
    </source>
</evidence>
<feature type="domain" description="Importin N-terminal" evidence="11">
    <location>
        <begin position="22"/>
        <end position="102"/>
    </location>
</feature>
<evidence type="ECO:0000256" key="9">
    <source>
        <dbReference type="ARBA" id="ARBA00079884"/>
    </source>
</evidence>
<dbReference type="SMART" id="SM00185">
    <property type="entry name" value="ARM"/>
    <property type="match status" value="2"/>
</dbReference>
<dbReference type="OrthoDB" id="10263328at2759"/>
<name>A0A8H7ZLH6_9ASCO</name>
<protein>
    <recommendedName>
        <fullName evidence="9">Importin-95</fullName>
    </recommendedName>
    <alternativeName>
        <fullName evidence="10">Karyopherin-95</fullName>
    </alternativeName>
</protein>
<dbReference type="Pfam" id="PF13513">
    <property type="entry name" value="HEAT_EZ"/>
    <property type="match status" value="1"/>
</dbReference>
<dbReference type="GO" id="GO:0005737">
    <property type="term" value="C:cytoplasm"/>
    <property type="evidence" value="ECO:0007669"/>
    <property type="project" value="UniProtKB-SubCell"/>
</dbReference>
<evidence type="ECO:0000256" key="1">
    <source>
        <dbReference type="ARBA" id="ARBA00004259"/>
    </source>
</evidence>
<evidence type="ECO:0000259" key="11">
    <source>
        <dbReference type="PROSITE" id="PS50166"/>
    </source>
</evidence>
<sequence length="875" mass="96298">MDILQLLENAILSPDPTQRTQAEIELNEAANNHFQEYISLLIEALNNEDAKTEVRMLAGIGLKNQLVSKDQRTRLAQQERWLKLDPELKKKIKDNAVQGLKISTQKVASTAAQLVAAIADIELPRGEWPELIPLIIENTKMENPEHVKRASQLTIGYICESADPTNANILSQASGILIAIIQGVQSNEPSNLVRITALNALVNSLEFIKYNFETEGERNYIMQVVCEATQADDSELQASAFGCLARIMSLYYKFMALYMEKALYGLTVSGMQSADEKVSCMAVEFWSTVCEEELEIALQRQELGLDPLQDAQDPDLVSYNFALIASGEVLPTLLTLLTRQNEDPEDDDWSVAMAAGACLQLYAQNIGNYVVEPTIHFVSSNIANGENWRSREAAVMAFGSILDGPDHDQLKNIISEALTPILALITDSSLQVKETVAWCLGRIADMVVDAINVQTQLPQLLEALVKGLQDHPKVSTNCCWTLMNLIEQLCSDTNAETNVMSPFYPTIIPVLMQLSGKGDNEHSSRASAYEALSTFVTYSAKDTMGAVHNIATEVLSRLESTIELQSQVTNAEDKGNLEELQTNILALLTTIIRKLGSEVANASDNLMERFIKLISAQEPNSLIEEDIFIAISALSGAIGEQFLKYMPVFLPYLTRALENVESPTALTAIGLVGDLSQNLGLQISEYLNGLMTILGNTLSNPGVKRELRPAIVSAFGDVAAAIGSNFEPYLEYVMNICTEAASIEPQDSSLETIDYVFTVRESVLDCFVGITAGFSDQPEKLYPVAGGILQYIQRVASDPHMASTESVARSATGLLGDIAAMYPQGQFKPYFEADWVTEFIKKTRSNPLFDEKTKDAARWAREQQKRQLSIPAVMG</sequence>
<keyword evidence="5" id="KW-0963">Cytoplasm</keyword>
<evidence type="ECO:0000256" key="5">
    <source>
        <dbReference type="ARBA" id="ARBA00022490"/>
    </source>
</evidence>
<gene>
    <name evidence="12" type="ORF">I9W82_000864</name>
</gene>
<dbReference type="FunFam" id="1.25.10.10:FF:000027">
    <property type="entry name" value="Importin subunit beta-1"/>
    <property type="match status" value="1"/>
</dbReference>
<keyword evidence="8" id="KW-0539">Nucleus</keyword>
<dbReference type="GeneID" id="93649493"/>
<evidence type="ECO:0000256" key="7">
    <source>
        <dbReference type="ARBA" id="ARBA00022927"/>
    </source>
</evidence>
<keyword evidence="4" id="KW-0813">Transport</keyword>
<dbReference type="SMART" id="SM00913">
    <property type="entry name" value="IBN_N"/>
    <property type="match status" value="1"/>
</dbReference>
<dbReference type="SUPFAM" id="SSF48371">
    <property type="entry name" value="ARM repeat"/>
    <property type="match status" value="1"/>
</dbReference>
<keyword evidence="6" id="KW-0677">Repeat</keyword>
<dbReference type="GO" id="GO:0006606">
    <property type="term" value="P:protein import into nucleus"/>
    <property type="evidence" value="ECO:0007669"/>
    <property type="project" value="InterPro"/>
</dbReference>
<keyword evidence="13" id="KW-1185">Reference proteome</keyword>
<evidence type="ECO:0000256" key="4">
    <source>
        <dbReference type="ARBA" id="ARBA00022448"/>
    </source>
</evidence>
<evidence type="ECO:0000313" key="13">
    <source>
        <dbReference type="Proteomes" id="UP000669133"/>
    </source>
</evidence>
<accession>A0A8H7ZLH6</accession>
<comment type="caution">
    <text evidence="12">The sequence shown here is derived from an EMBL/GenBank/DDBJ whole genome shotgun (WGS) entry which is preliminary data.</text>
</comment>
<proteinExistence type="inferred from homology"/>
<dbReference type="AlphaFoldDB" id="A0A8H7ZLH6"/>
<dbReference type="EMBL" id="JAEOAQ010000001">
    <property type="protein sequence ID" value="KAG5421772.1"/>
    <property type="molecule type" value="Genomic_DNA"/>
</dbReference>
<dbReference type="Pfam" id="PF25574">
    <property type="entry name" value="TPR_IMB1"/>
    <property type="match status" value="1"/>
</dbReference>
<reference evidence="12 13" key="1">
    <citation type="submission" date="2020-12" db="EMBL/GenBank/DDBJ databases">
        <title>Effect of drift, selection, and recombination on the evolution of hybrid genomes in Candida yeast pathogens.</title>
        <authorList>
            <person name="Mixao V."/>
            <person name="Ksiezopolska E."/>
            <person name="Saus E."/>
            <person name="Boekhout T."/>
            <person name="Gacser A."/>
            <person name="Gabaldon T."/>
        </authorList>
    </citation>
    <scope>NUCLEOTIDE SEQUENCE [LARGE SCALE GENOMIC DNA]</scope>
    <source>
        <strain evidence="12 13">BP57</strain>
    </source>
</reference>
<dbReference type="Proteomes" id="UP000669133">
    <property type="component" value="Unassembled WGS sequence"/>
</dbReference>
<keyword evidence="7" id="KW-0653">Protein transport</keyword>
<dbReference type="InterPro" id="IPR001494">
    <property type="entry name" value="Importin-beta_N"/>
</dbReference>
<dbReference type="Gene3D" id="1.25.10.10">
    <property type="entry name" value="Leucine-rich Repeat Variant"/>
    <property type="match status" value="1"/>
</dbReference>
<dbReference type="RefSeq" id="XP_067550888.1">
    <property type="nucleotide sequence ID" value="XM_067695274.1"/>
</dbReference>
<evidence type="ECO:0000256" key="2">
    <source>
        <dbReference type="ARBA" id="ARBA00004496"/>
    </source>
</evidence>